<evidence type="ECO:0000256" key="1">
    <source>
        <dbReference type="ARBA" id="ARBA00004479"/>
    </source>
</evidence>
<keyword evidence="5" id="KW-0472">Membrane</keyword>
<dbReference type="Pfam" id="PF21114">
    <property type="entry name" value="DDR1-2_DS-like"/>
    <property type="match status" value="1"/>
</dbReference>
<keyword evidence="10" id="KW-1185">Reference proteome</keyword>
<accession>A0A9P0EE80</accession>
<evidence type="ECO:0000256" key="4">
    <source>
        <dbReference type="ARBA" id="ARBA00022989"/>
    </source>
</evidence>
<dbReference type="EMBL" id="OV725079">
    <property type="protein sequence ID" value="CAH1395253.1"/>
    <property type="molecule type" value="Genomic_DNA"/>
</dbReference>
<evidence type="ECO:0000256" key="7">
    <source>
        <dbReference type="ARBA" id="ARBA00023180"/>
    </source>
</evidence>
<dbReference type="Proteomes" id="UP001152798">
    <property type="component" value="Chromosome 3"/>
</dbReference>
<comment type="subcellular location">
    <subcellularLocation>
        <location evidence="1">Membrane</location>
        <topology evidence="1">Single-pass type I membrane protein</topology>
    </subcellularLocation>
</comment>
<dbReference type="InterPro" id="IPR048525">
    <property type="entry name" value="DDR1-2_DS-like"/>
</dbReference>
<keyword evidence="4" id="KW-1133">Transmembrane helix</keyword>
<dbReference type="AlphaFoldDB" id="A0A9P0EE80"/>
<keyword evidence="3" id="KW-0732">Signal</keyword>
<keyword evidence="7" id="KW-0325">Glycoprotein</keyword>
<keyword evidence="6" id="KW-1015">Disulfide bond</keyword>
<gene>
    <name evidence="9" type="ORF">NEZAVI_LOCUS5563</name>
</gene>
<evidence type="ECO:0000256" key="5">
    <source>
        <dbReference type="ARBA" id="ARBA00023136"/>
    </source>
</evidence>
<evidence type="ECO:0000256" key="2">
    <source>
        <dbReference type="ARBA" id="ARBA00022692"/>
    </source>
</evidence>
<sequence>MTTLMWQDYIERLKQPIVRNKNEMRVKVKDRDQWARWTEDVAKLQNQPSKKILLRLLERGPFLFPGGRDVEDSVTVQRNRTGSRWVGWRNESQQGEYLEILFQFDDIRKFTAMHLYTNHFVGMEVEVRKSLAILF</sequence>
<evidence type="ECO:0000313" key="9">
    <source>
        <dbReference type="EMBL" id="CAH1395253.1"/>
    </source>
</evidence>
<dbReference type="Gene3D" id="2.60.120.1190">
    <property type="match status" value="1"/>
</dbReference>
<name>A0A9P0EE80_NEZVI</name>
<keyword evidence="2" id="KW-0812">Transmembrane</keyword>
<dbReference type="GO" id="GO:0016020">
    <property type="term" value="C:membrane"/>
    <property type="evidence" value="ECO:0007669"/>
    <property type="project" value="UniProtKB-SubCell"/>
</dbReference>
<proteinExistence type="predicted"/>
<feature type="domain" description="Discoidin" evidence="8">
    <location>
        <begin position="76"/>
        <end position="135"/>
    </location>
</feature>
<evidence type="ECO:0000256" key="6">
    <source>
        <dbReference type="ARBA" id="ARBA00023157"/>
    </source>
</evidence>
<reference evidence="9" key="1">
    <citation type="submission" date="2022-01" db="EMBL/GenBank/DDBJ databases">
        <authorList>
            <person name="King R."/>
        </authorList>
    </citation>
    <scope>NUCLEOTIDE SEQUENCE</scope>
</reference>
<organism evidence="9 10">
    <name type="scientific">Nezara viridula</name>
    <name type="common">Southern green stink bug</name>
    <name type="synonym">Cimex viridulus</name>
    <dbReference type="NCBI Taxonomy" id="85310"/>
    <lineage>
        <taxon>Eukaryota</taxon>
        <taxon>Metazoa</taxon>
        <taxon>Ecdysozoa</taxon>
        <taxon>Arthropoda</taxon>
        <taxon>Hexapoda</taxon>
        <taxon>Insecta</taxon>
        <taxon>Pterygota</taxon>
        <taxon>Neoptera</taxon>
        <taxon>Paraneoptera</taxon>
        <taxon>Hemiptera</taxon>
        <taxon>Heteroptera</taxon>
        <taxon>Panheteroptera</taxon>
        <taxon>Pentatomomorpha</taxon>
        <taxon>Pentatomoidea</taxon>
        <taxon>Pentatomidae</taxon>
        <taxon>Pentatominae</taxon>
        <taxon>Nezara</taxon>
    </lineage>
</organism>
<dbReference type="OrthoDB" id="6071166at2759"/>
<evidence type="ECO:0000313" key="10">
    <source>
        <dbReference type="Proteomes" id="UP001152798"/>
    </source>
</evidence>
<evidence type="ECO:0000256" key="3">
    <source>
        <dbReference type="ARBA" id="ARBA00022729"/>
    </source>
</evidence>
<protein>
    <recommendedName>
        <fullName evidence="8">Discoidin domain-containing protein</fullName>
    </recommendedName>
</protein>
<evidence type="ECO:0000259" key="8">
    <source>
        <dbReference type="Pfam" id="PF21114"/>
    </source>
</evidence>